<proteinExistence type="predicted"/>
<evidence type="ECO:0008006" key="4">
    <source>
        <dbReference type="Google" id="ProtNLM"/>
    </source>
</evidence>
<keyword evidence="3" id="KW-1185">Reference proteome</keyword>
<evidence type="ECO:0000256" key="1">
    <source>
        <dbReference type="SAM" id="MobiDB-lite"/>
    </source>
</evidence>
<feature type="region of interest" description="Disordered" evidence="1">
    <location>
        <begin position="58"/>
        <end position="93"/>
    </location>
</feature>
<dbReference type="Proteomes" id="UP001369086">
    <property type="component" value="Unassembled WGS sequence"/>
</dbReference>
<evidence type="ECO:0000313" key="2">
    <source>
        <dbReference type="EMBL" id="KAK6487630.1"/>
    </source>
</evidence>
<gene>
    <name evidence="2" type="ORF">HHUSO_G8854</name>
</gene>
<feature type="compositionally biased region" description="Polar residues" evidence="1">
    <location>
        <begin position="126"/>
        <end position="154"/>
    </location>
</feature>
<feature type="compositionally biased region" description="Polar residues" evidence="1">
    <location>
        <begin position="83"/>
        <end position="93"/>
    </location>
</feature>
<accession>A0ABR0ZTA2</accession>
<evidence type="ECO:0000313" key="3">
    <source>
        <dbReference type="Proteomes" id="UP001369086"/>
    </source>
</evidence>
<name>A0ABR0ZTA2_HUSHU</name>
<protein>
    <recommendedName>
        <fullName evidence="4">DUF4657 domain-containing protein</fullName>
    </recommendedName>
</protein>
<feature type="region of interest" description="Disordered" evidence="1">
    <location>
        <begin position="116"/>
        <end position="154"/>
    </location>
</feature>
<organism evidence="2 3">
    <name type="scientific">Huso huso</name>
    <name type="common">Beluga</name>
    <name type="synonym">Acipenser huso</name>
    <dbReference type="NCBI Taxonomy" id="61971"/>
    <lineage>
        <taxon>Eukaryota</taxon>
        <taxon>Metazoa</taxon>
        <taxon>Chordata</taxon>
        <taxon>Craniata</taxon>
        <taxon>Vertebrata</taxon>
        <taxon>Euteleostomi</taxon>
        <taxon>Actinopterygii</taxon>
        <taxon>Chondrostei</taxon>
        <taxon>Acipenseriformes</taxon>
        <taxon>Acipenseridae</taxon>
        <taxon>Huso</taxon>
    </lineage>
</organism>
<reference evidence="2 3" key="1">
    <citation type="submission" date="2021-05" db="EMBL/GenBank/DDBJ databases">
        <authorList>
            <person name="Zahm M."/>
            <person name="Klopp C."/>
            <person name="Cabau C."/>
            <person name="Kuhl H."/>
            <person name="Suciu R."/>
            <person name="Ciorpac M."/>
            <person name="Holostenco D."/>
            <person name="Gessner J."/>
            <person name="Wuertz S."/>
            <person name="Hohne C."/>
            <person name="Stock M."/>
            <person name="Gislard M."/>
            <person name="Lluch J."/>
            <person name="Milhes M."/>
            <person name="Lampietro C."/>
            <person name="Lopez Roques C."/>
            <person name="Donnadieu C."/>
            <person name="Du K."/>
            <person name="Schartl M."/>
            <person name="Guiguen Y."/>
        </authorList>
    </citation>
    <scope>NUCLEOTIDE SEQUENCE [LARGE SCALE GENOMIC DNA]</scope>
    <source>
        <strain evidence="2">Hh-F2</strain>
        <tissue evidence="2">Blood</tissue>
    </source>
</reference>
<comment type="caution">
    <text evidence="2">The sequence shown here is derived from an EMBL/GenBank/DDBJ whole genome shotgun (WGS) entry which is preliminary data.</text>
</comment>
<dbReference type="EMBL" id="JAHFZB010000007">
    <property type="protein sequence ID" value="KAK6487630.1"/>
    <property type="molecule type" value="Genomic_DNA"/>
</dbReference>
<sequence length="560" mass="63029">MNRRHKRASVMFGWHKTFTSLAPWRKGKKDMPLESKVVLTKMKILTNNFQAEFVSPEESLANDSIAESDIPSESLEEPYSPPGQTQNTSGYLTPYSDLSTENSKCSRLSKLFKFESEDSGVEMPSGANSPSTPTSSEQSFVVHSRGSSCDSGDLSTSPAVMDHIFLLSKCPEIEEIDNSVQQTVREKDMVESNELPSSENTPTDFTECQKTGGSFFNHSHENIVEETDKDVEEASRLEVPTEIPIDDTRRVSSGFREAFDDMTKGDLEEQRLQKYSTSDSLDEYMDECCRLSEVNQGKVKALGSGLGYLEHICQLIEKIGQLQEHNLKLQKQICSLQKESRTKQMKEEYLLQCCSCGVASLAFQELKRHSIHRSEFHNPTPSNGTLSDLSTIPEISRRPDRLRKKGGFCCQDTSTLPFETCLPLHPSFRQTAGTDGQAEPGHNPLAPVLRRSQRSWVETARCDSEQALTSTLPQTQPMRGSENHHWGKVKDLVKKTKLRNQSRLGLSSNALKRSCPQLYRPDLGSADLPRRDRNSMITLGHNVKHDYLWPHYQTCRSSGH</sequence>